<dbReference type="PROSITE" id="PS50862">
    <property type="entry name" value="AA_TRNA_LIGASE_II"/>
    <property type="match status" value="1"/>
</dbReference>
<comment type="similarity">
    <text evidence="1">Belongs to the class-II aminoacyl-tRNA synthetase family.</text>
</comment>
<proteinExistence type="inferred from homology"/>
<dbReference type="SUPFAM" id="SSF55681">
    <property type="entry name" value="Class II aaRS and biotin synthetases"/>
    <property type="match status" value="1"/>
</dbReference>
<evidence type="ECO:0000256" key="1">
    <source>
        <dbReference type="ARBA" id="ARBA00008226"/>
    </source>
</evidence>
<dbReference type="InterPro" id="IPR006195">
    <property type="entry name" value="aa-tRNA-synth_II"/>
</dbReference>
<evidence type="ECO:0000256" key="5">
    <source>
        <dbReference type="ARBA" id="ARBA00022741"/>
    </source>
</evidence>
<dbReference type="InterPro" id="IPR027031">
    <property type="entry name" value="Gly-tRNA_synthase/POLG2"/>
</dbReference>
<dbReference type="Gene3D" id="3.30.40.230">
    <property type="match status" value="1"/>
</dbReference>
<evidence type="ECO:0000256" key="3">
    <source>
        <dbReference type="ARBA" id="ARBA00022490"/>
    </source>
</evidence>
<dbReference type="NCBIfam" id="TIGR00389">
    <property type="entry name" value="glyS_dimeric"/>
    <property type="match status" value="1"/>
</dbReference>
<dbReference type="CDD" id="cd00858">
    <property type="entry name" value="GlyRS_anticodon"/>
    <property type="match status" value="1"/>
</dbReference>
<dbReference type="FunFam" id="3.40.50.800:FF:000002">
    <property type="entry name" value="Glycine--tRNA ligase"/>
    <property type="match status" value="1"/>
</dbReference>
<evidence type="ECO:0000256" key="7">
    <source>
        <dbReference type="ARBA" id="ARBA00022917"/>
    </source>
</evidence>
<keyword evidence="7" id="KW-0648">Protein biosynthesis</keyword>
<evidence type="ECO:0000256" key="2">
    <source>
        <dbReference type="ARBA" id="ARBA00012829"/>
    </source>
</evidence>
<dbReference type="PANTHER" id="PTHR10745">
    <property type="entry name" value="GLYCYL-TRNA SYNTHETASE/DNA POLYMERASE SUBUNIT GAMMA-2"/>
    <property type="match status" value="1"/>
</dbReference>
<dbReference type="PRINTS" id="PR01043">
    <property type="entry name" value="TRNASYNTHGLY"/>
</dbReference>
<dbReference type="InterPro" id="IPR004154">
    <property type="entry name" value="Anticodon-bd"/>
</dbReference>
<keyword evidence="8" id="KW-0030">Aminoacyl-tRNA synthetase</keyword>
<dbReference type="AlphaFoldDB" id="A0A523BD72"/>
<dbReference type="InterPro" id="IPR036621">
    <property type="entry name" value="Anticodon-bd_dom_sf"/>
</dbReference>
<evidence type="ECO:0000256" key="4">
    <source>
        <dbReference type="ARBA" id="ARBA00022598"/>
    </source>
</evidence>
<evidence type="ECO:0000256" key="8">
    <source>
        <dbReference type="ARBA" id="ARBA00023146"/>
    </source>
</evidence>
<reference evidence="11 12" key="1">
    <citation type="journal article" date="2019" name="Nat. Microbiol.">
        <title>Expanding anaerobic alkane metabolism in the domain of Archaea.</title>
        <authorList>
            <person name="Wang Y."/>
            <person name="Wegener G."/>
            <person name="Hou J."/>
            <person name="Wang F."/>
            <person name="Xiao X."/>
        </authorList>
    </citation>
    <scope>NUCLEOTIDE SEQUENCE [LARGE SCALE GENOMIC DNA]</scope>
    <source>
        <strain evidence="11">WYZ-LMO10</strain>
    </source>
</reference>
<evidence type="ECO:0000313" key="11">
    <source>
        <dbReference type="EMBL" id="TDA38824.1"/>
    </source>
</evidence>
<feature type="domain" description="Aminoacyl-transfer RNA synthetases class-II family profile" evidence="10">
    <location>
        <begin position="5"/>
        <end position="466"/>
    </location>
</feature>
<dbReference type="SUPFAM" id="SSF52954">
    <property type="entry name" value="Class II aaRS ABD-related"/>
    <property type="match status" value="1"/>
</dbReference>
<dbReference type="PANTHER" id="PTHR10745:SF0">
    <property type="entry name" value="GLYCINE--TRNA LIGASE"/>
    <property type="match status" value="1"/>
</dbReference>
<dbReference type="Gene3D" id="3.30.930.10">
    <property type="entry name" value="Bira Bifunctional Protein, Domain 2"/>
    <property type="match status" value="1"/>
</dbReference>
<accession>A0A523BD72</accession>
<dbReference type="GO" id="GO:0006426">
    <property type="term" value="P:glycyl-tRNA aminoacylation"/>
    <property type="evidence" value="ECO:0007669"/>
    <property type="project" value="InterPro"/>
</dbReference>
<protein>
    <recommendedName>
        <fullName evidence="2">glycine--tRNA ligase</fullName>
        <ecNumber evidence="2">6.1.1.14</ecNumber>
    </recommendedName>
    <alternativeName>
        <fullName evidence="9">Diadenosine tetraphosphate synthetase</fullName>
    </alternativeName>
</protein>
<dbReference type="Gene3D" id="3.40.50.800">
    <property type="entry name" value="Anticodon-binding domain"/>
    <property type="match status" value="1"/>
</dbReference>
<evidence type="ECO:0000256" key="9">
    <source>
        <dbReference type="ARBA" id="ARBA00030057"/>
    </source>
</evidence>
<dbReference type="CDD" id="cd00774">
    <property type="entry name" value="GlyRS-like_core"/>
    <property type="match status" value="1"/>
</dbReference>
<evidence type="ECO:0000256" key="6">
    <source>
        <dbReference type="ARBA" id="ARBA00022840"/>
    </source>
</evidence>
<keyword evidence="5" id="KW-0547">Nucleotide-binding</keyword>
<sequence length="572" mass="65478">MDKYDKVMDLAKRRGFFSPSCEIYGGVAGFLDFGPMGTLLKRNIERKWRETFIYRHHGLIYEIETPVVMPSKVFEASGHVDHFTDMIVECLSCHKRFRADHLIVDQLGDVQGIEGKSPRELDEIIREKNLRCPECKGMLGQVTTFNLLFKTYIGPYAENVAYMRPEAAQGMFVNFKNIYNTMRERLPIGLAQIGKVMRNEISPRQGPIRLREFTIMEIEFFFDPNSPGCDLLNEVRQKKLRLLTEDMVSAGVADPIEITLDEAVRERVILSEWQAYFMALSTDFISDLGVPKENQLFIAKLENERAHYSAQTFDQLVKLDRWGWVEVSGHAYRTDYDLSRHQTFSGQDLMVFKKFDTPVKEKVLVARPRVEVISSNCGKETGKVISAIKVADPQSLRDALSKGPTSINGLEVRPEFVEFVEEERMTTGRRFVPHVAEPSFGADRLVYVSMEYAYQEREGRVILSLPKTIAPIQVSVFPLVNKDGLPEKALEIYRLIKSEGYLADFDDAGSIGRRYARSDEIGTPLAITIDHKTMEDGTVTVRDRDTWNQVRVPINNLSEYLRDYFAKICTPQ</sequence>
<dbReference type="GO" id="GO:0004820">
    <property type="term" value="F:glycine-tRNA ligase activity"/>
    <property type="evidence" value="ECO:0007669"/>
    <property type="project" value="UniProtKB-EC"/>
</dbReference>
<dbReference type="GO" id="GO:0005737">
    <property type="term" value="C:cytoplasm"/>
    <property type="evidence" value="ECO:0007669"/>
    <property type="project" value="InterPro"/>
</dbReference>
<dbReference type="InterPro" id="IPR033731">
    <property type="entry name" value="GlyRS-like_core"/>
</dbReference>
<dbReference type="Proteomes" id="UP000315399">
    <property type="component" value="Unassembled WGS sequence"/>
</dbReference>
<comment type="caution">
    <text evidence="11">The sequence shown here is derived from an EMBL/GenBank/DDBJ whole genome shotgun (WGS) entry which is preliminary data.</text>
</comment>
<dbReference type="Pfam" id="PF03129">
    <property type="entry name" value="HGTP_anticodon"/>
    <property type="match status" value="1"/>
</dbReference>
<keyword evidence="3" id="KW-0963">Cytoplasm</keyword>
<dbReference type="EMBL" id="QNVH01000027">
    <property type="protein sequence ID" value="TDA38824.1"/>
    <property type="molecule type" value="Genomic_DNA"/>
</dbReference>
<dbReference type="InterPro" id="IPR002315">
    <property type="entry name" value="tRNA-synt_gly"/>
</dbReference>
<dbReference type="FunFam" id="3.30.40.230:FF:000005">
    <property type="entry name" value="Glycine--tRNA ligase"/>
    <property type="match status" value="1"/>
</dbReference>
<evidence type="ECO:0000313" key="12">
    <source>
        <dbReference type="Proteomes" id="UP000315399"/>
    </source>
</evidence>
<dbReference type="GO" id="GO:0044281">
    <property type="term" value="P:small molecule metabolic process"/>
    <property type="evidence" value="ECO:0007669"/>
    <property type="project" value="UniProtKB-ARBA"/>
</dbReference>
<dbReference type="GO" id="GO:0005524">
    <property type="term" value="F:ATP binding"/>
    <property type="evidence" value="ECO:0007669"/>
    <property type="project" value="UniProtKB-KW"/>
</dbReference>
<gene>
    <name evidence="11" type="primary">glyS</name>
    <name evidence="11" type="ORF">DSO08_03525</name>
</gene>
<keyword evidence="6" id="KW-0067">ATP-binding</keyword>
<dbReference type="EC" id="6.1.1.14" evidence="2"/>
<name>A0A523BD72_9CREN</name>
<organism evidence="11 12">
    <name type="scientific">Thermoproteota archaeon</name>
    <dbReference type="NCBI Taxonomy" id="2056631"/>
    <lineage>
        <taxon>Archaea</taxon>
        <taxon>Thermoproteota</taxon>
    </lineage>
</organism>
<dbReference type="NCBIfam" id="NF003211">
    <property type="entry name" value="PRK04173.1"/>
    <property type="match status" value="1"/>
</dbReference>
<evidence type="ECO:0000259" key="10">
    <source>
        <dbReference type="PROSITE" id="PS50862"/>
    </source>
</evidence>
<dbReference type="InterPro" id="IPR045864">
    <property type="entry name" value="aa-tRNA-synth_II/BPL/LPL"/>
</dbReference>
<keyword evidence="4 11" id="KW-0436">Ligase</keyword>